<dbReference type="RefSeq" id="WP_246166407.1">
    <property type="nucleotide sequence ID" value="NZ_BKAF01000021.1"/>
</dbReference>
<dbReference type="STRING" id="1005945.SAMN05216561_106189"/>
<dbReference type="GO" id="GO:0050532">
    <property type="term" value="F:2-phosphosulfolactate phosphatase activity"/>
    <property type="evidence" value="ECO:0007669"/>
    <property type="project" value="InterPro"/>
</dbReference>
<dbReference type="GO" id="GO:0000287">
    <property type="term" value="F:magnesium ion binding"/>
    <property type="evidence" value="ECO:0007669"/>
    <property type="project" value="InterPro"/>
</dbReference>
<dbReference type="Proteomes" id="UP000198649">
    <property type="component" value="Unassembled WGS sequence"/>
</dbReference>
<proteinExistence type="predicted"/>
<sequence length="51" mass="5228">MRDRLPERLLACAGGQELAAVDFAADVAVAAELDVSDVVPLLGADGFRDAG</sequence>
<dbReference type="InterPro" id="IPR036702">
    <property type="entry name" value="ComB-like_sf"/>
</dbReference>
<accession>A0A1I3GLX7</accession>
<protein>
    <submittedName>
        <fullName evidence="1">Uncharacterized protein</fullName>
    </submittedName>
</protein>
<dbReference type="Gene3D" id="3.90.1560.10">
    <property type="entry name" value="ComB-like"/>
    <property type="match status" value="1"/>
</dbReference>
<name>A0A1I3GLX7_9ACTN</name>
<keyword evidence="2" id="KW-1185">Reference proteome</keyword>
<organism evidence="1 2">
    <name type="scientific">Nocardioides psychrotolerans</name>
    <dbReference type="NCBI Taxonomy" id="1005945"/>
    <lineage>
        <taxon>Bacteria</taxon>
        <taxon>Bacillati</taxon>
        <taxon>Actinomycetota</taxon>
        <taxon>Actinomycetes</taxon>
        <taxon>Propionibacteriales</taxon>
        <taxon>Nocardioidaceae</taxon>
        <taxon>Nocardioides</taxon>
    </lineage>
</organism>
<dbReference type="EMBL" id="FOQG01000006">
    <property type="protein sequence ID" value="SFI24449.1"/>
    <property type="molecule type" value="Genomic_DNA"/>
</dbReference>
<reference evidence="1 2" key="1">
    <citation type="submission" date="2016-10" db="EMBL/GenBank/DDBJ databases">
        <authorList>
            <person name="de Groot N.N."/>
        </authorList>
    </citation>
    <scope>NUCLEOTIDE SEQUENCE [LARGE SCALE GENOMIC DNA]</scope>
    <source>
        <strain evidence="1 2">CGMCC 1.11156</strain>
    </source>
</reference>
<gene>
    <name evidence="1" type="ORF">SAMN05216561_106189</name>
</gene>
<dbReference type="SUPFAM" id="SSF142823">
    <property type="entry name" value="ComB-like"/>
    <property type="match status" value="1"/>
</dbReference>
<evidence type="ECO:0000313" key="2">
    <source>
        <dbReference type="Proteomes" id="UP000198649"/>
    </source>
</evidence>
<dbReference type="AlphaFoldDB" id="A0A1I3GLX7"/>
<evidence type="ECO:0000313" key="1">
    <source>
        <dbReference type="EMBL" id="SFI24449.1"/>
    </source>
</evidence>